<dbReference type="InterPro" id="IPR013783">
    <property type="entry name" value="Ig-like_fold"/>
</dbReference>
<organism evidence="2 3">
    <name type="scientific">Aurantibacter aestuarii</name>
    <dbReference type="NCBI Taxonomy" id="1266046"/>
    <lineage>
        <taxon>Bacteria</taxon>
        <taxon>Pseudomonadati</taxon>
        <taxon>Bacteroidota</taxon>
        <taxon>Flavobacteriia</taxon>
        <taxon>Flavobacteriales</taxon>
        <taxon>Flavobacteriaceae</taxon>
        <taxon>Aurantibacter</taxon>
    </lineage>
</organism>
<dbReference type="InterPro" id="IPR032640">
    <property type="entry name" value="AMPK1_CBM"/>
</dbReference>
<feature type="domain" description="CBM20" evidence="1">
    <location>
        <begin position="8"/>
        <end position="98"/>
    </location>
</feature>
<dbReference type="GO" id="GO:0016787">
    <property type="term" value="F:hydrolase activity"/>
    <property type="evidence" value="ECO:0007669"/>
    <property type="project" value="UniProtKB-KW"/>
</dbReference>
<dbReference type="AlphaFoldDB" id="A0A2T1NFM0"/>
<dbReference type="PANTHER" id="PTHR10343:SF94">
    <property type="entry name" value="MDG1P"/>
    <property type="match status" value="1"/>
</dbReference>
<keyword evidence="2" id="KW-0378">Hydrolase</keyword>
<dbReference type="InterPro" id="IPR002044">
    <property type="entry name" value="CBM20"/>
</dbReference>
<dbReference type="OrthoDB" id="5451596at2"/>
<dbReference type="PROSITE" id="PS51166">
    <property type="entry name" value="CBM20"/>
    <property type="match status" value="1"/>
</dbReference>
<accession>A0A2T1NFM0</accession>
<dbReference type="EMBL" id="PXOQ01000006">
    <property type="protein sequence ID" value="PSG91587.1"/>
    <property type="molecule type" value="Genomic_DNA"/>
</dbReference>
<dbReference type="GO" id="GO:2001070">
    <property type="term" value="F:starch binding"/>
    <property type="evidence" value="ECO:0007669"/>
    <property type="project" value="InterPro"/>
</dbReference>
<dbReference type="CDD" id="cd07184">
    <property type="entry name" value="E_set_Isoamylase_like_N"/>
    <property type="match status" value="1"/>
</dbReference>
<name>A0A2T1NFM0_9FLAO</name>
<dbReference type="Gene3D" id="2.60.40.10">
    <property type="entry name" value="Immunoglobulins"/>
    <property type="match status" value="1"/>
</dbReference>
<dbReference type="GO" id="GO:0031588">
    <property type="term" value="C:nucleotide-activated protein kinase complex"/>
    <property type="evidence" value="ECO:0007669"/>
    <property type="project" value="TreeGrafter"/>
</dbReference>
<dbReference type="InterPro" id="IPR050827">
    <property type="entry name" value="CRP1_MDG1_kinase"/>
</dbReference>
<reference evidence="2 3" key="1">
    <citation type="submission" date="2018-03" db="EMBL/GenBank/DDBJ databases">
        <title>Mesoflavibacter sp. HG37 and Mesoflavibacter sp. HG96 sp.nov., two marine bacteria isolated from seawater of Western Pacific Ocean.</title>
        <authorList>
            <person name="Cheng H."/>
            <person name="Wu Y.-H."/>
            <person name="Guo L.-L."/>
            <person name="Xu X.-W."/>
        </authorList>
    </citation>
    <scope>NUCLEOTIDE SEQUENCE [LARGE SCALE GENOMIC DNA]</scope>
    <source>
        <strain evidence="2 3">KCTC 32269</strain>
    </source>
</reference>
<dbReference type="Pfam" id="PF16561">
    <property type="entry name" value="AMPK1_CBM"/>
    <property type="match status" value="1"/>
</dbReference>
<comment type="caution">
    <text evidence="2">The sequence shown here is derived from an EMBL/GenBank/DDBJ whole genome shotgun (WGS) entry which is preliminary data.</text>
</comment>
<dbReference type="GO" id="GO:0005737">
    <property type="term" value="C:cytoplasm"/>
    <property type="evidence" value="ECO:0007669"/>
    <property type="project" value="TreeGrafter"/>
</dbReference>
<dbReference type="Proteomes" id="UP000238426">
    <property type="component" value="Unassembled WGS sequence"/>
</dbReference>
<evidence type="ECO:0000313" key="2">
    <source>
        <dbReference type="EMBL" id="PSG91587.1"/>
    </source>
</evidence>
<protein>
    <submittedName>
        <fullName evidence="2">Glycoside hydrolase</fullName>
    </submittedName>
</protein>
<dbReference type="InterPro" id="IPR014756">
    <property type="entry name" value="Ig_E-set"/>
</dbReference>
<dbReference type="GO" id="GO:0019901">
    <property type="term" value="F:protein kinase binding"/>
    <property type="evidence" value="ECO:0007669"/>
    <property type="project" value="TreeGrafter"/>
</dbReference>
<evidence type="ECO:0000259" key="1">
    <source>
        <dbReference type="PROSITE" id="PS51166"/>
    </source>
</evidence>
<sequence>MAIKKQFLKTKPVCKVTFKVDAETAETVSVAGDWNKWNSKKAPLKKLKNGSFTGTVNLEQGKNYEFKYVVDGNWQNEPEADKLVWNSYAGSENSVLEL</sequence>
<evidence type="ECO:0000313" key="3">
    <source>
        <dbReference type="Proteomes" id="UP000238426"/>
    </source>
</evidence>
<dbReference type="PANTHER" id="PTHR10343">
    <property type="entry name" value="5'-AMP-ACTIVATED PROTEIN KINASE , BETA SUBUNIT"/>
    <property type="match status" value="1"/>
</dbReference>
<dbReference type="GO" id="GO:0007165">
    <property type="term" value="P:signal transduction"/>
    <property type="evidence" value="ECO:0007669"/>
    <property type="project" value="TreeGrafter"/>
</dbReference>
<dbReference type="SUPFAM" id="SSF81296">
    <property type="entry name" value="E set domains"/>
    <property type="match status" value="1"/>
</dbReference>
<gene>
    <name evidence="2" type="ORF">C7H52_00295</name>
</gene>
<proteinExistence type="predicted"/>
<dbReference type="RefSeq" id="WP_106461883.1">
    <property type="nucleotide sequence ID" value="NZ_PXOQ01000006.1"/>
</dbReference>
<keyword evidence="3" id="KW-1185">Reference proteome</keyword>